<accession>A0A9P8VY06</accession>
<proteinExistence type="predicted"/>
<evidence type="ECO:0000259" key="1">
    <source>
        <dbReference type="Pfam" id="PF06439"/>
    </source>
</evidence>
<sequence>MSIETFSEDGFVPLFDGKTLDGWHSVPRIYSWRYPGGEHVHEYLKKLNIKIPQNPEKYPARWYAENGVVIGEQATQSYGGYLVSEKAFGEFELAFDANPDWPVDTGVMIRRNRDSMEGIQVLIDHRKSGNIGGFFGNCIAGFHGMNFAIDVETDENGKPIGLKLEDPATTVEPLTQEKIDILSYACDPQDFIKTWKWADWNSFRIRCVGGALPTVTTWINGLKIAELNLETLSWPNYHSGDVANVLGTSGHIAFEVHDNDDWTGEGRWRPGAQCRWRNVRFKDLGRCNRQQI</sequence>
<evidence type="ECO:0000313" key="2">
    <source>
        <dbReference type="EMBL" id="KAH6879528.1"/>
    </source>
</evidence>
<dbReference type="AlphaFoldDB" id="A0A9P8VY06"/>
<dbReference type="OrthoDB" id="5067310at2759"/>
<evidence type="ECO:0000313" key="3">
    <source>
        <dbReference type="Proteomes" id="UP000777438"/>
    </source>
</evidence>
<dbReference type="EMBL" id="JAGPYM010000029">
    <property type="protein sequence ID" value="KAH6879528.1"/>
    <property type="molecule type" value="Genomic_DNA"/>
</dbReference>
<protein>
    <recommendedName>
        <fullName evidence="1">3-keto-alpha-glucoside-1,2-lyase/3-keto-2-hydroxy-glucal hydratase domain-containing protein</fullName>
    </recommendedName>
</protein>
<comment type="caution">
    <text evidence="2">The sequence shown here is derived from an EMBL/GenBank/DDBJ whole genome shotgun (WGS) entry which is preliminary data.</text>
</comment>
<feature type="domain" description="3-keto-alpha-glucoside-1,2-lyase/3-keto-2-hydroxy-glucal hydratase" evidence="1">
    <location>
        <begin position="10"/>
        <end position="282"/>
    </location>
</feature>
<dbReference type="Proteomes" id="UP000777438">
    <property type="component" value="Unassembled WGS sequence"/>
</dbReference>
<dbReference type="InterPro" id="IPR010496">
    <property type="entry name" value="AL/BT2_dom"/>
</dbReference>
<dbReference type="GO" id="GO:0016787">
    <property type="term" value="F:hydrolase activity"/>
    <property type="evidence" value="ECO:0007669"/>
    <property type="project" value="InterPro"/>
</dbReference>
<dbReference type="Gene3D" id="2.60.120.560">
    <property type="entry name" value="Exo-inulinase, domain 1"/>
    <property type="match status" value="1"/>
</dbReference>
<reference evidence="2 3" key="1">
    <citation type="journal article" date="2021" name="Nat. Commun.">
        <title>Genetic determinants of endophytism in the Arabidopsis root mycobiome.</title>
        <authorList>
            <person name="Mesny F."/>
            <person name="Miyauchi S."/>
            <person name="Thiergart T."/>
            <person name="Pickel B."/>
            <person name="Atanasova L."/>
            <person name="Karlsson M."/>
            <person name="Huettel B."/>
            <person name="Barry K.W."/>
            <person name="Haridas S."/>
            <person name="Chen C."/>
            <person name="Bauer D."/>
            <person name="Andreopoulos W."/>
            <person name="Pangilinan J."/>
            <person name="LaButti K."/>
            <person name="Riley R."/>
            <person name="Lipzen A."/>
            <person name="Clum A."/>
            <person name="Drula E."/>
            <person name="Henrissat B."/>
            <person name="Kohler A."/>
            <person name="Grigoriev I.V."/>
            <person name="Martin F.M."/>
            <person name="Hacquard S."/>
        </authorList>
    </citation>
    <scope>NUCLEOTIDE SEQUENCE [LARGE SCALE GENOMIC DNA]</scope>
    <source>
        <strain evidence="2 3">MPI-CAGE-CH-0241</strain>
    </source>
</reference>
<keyword evidence="3" id="KW-1185">Reference proteome</keyword>
<gene>
    <name evidence="2" type="ORF">B0T10DRAFT_464567</name>
</gene>
<organism evidence="2 3">
    <name type="scientific">Thelonectria olida</name>
    <dbReference type="NCBI Taxonomy" id="1576542"/>
    <lineage>
        <taxon>Eukaryota</taxon>
        <taxon>Fungi</taxon>
        <taxon>Dikarya</taxon>
        <taxon>Ascomycota</taxon>
        <taxon>Pezizomycotina</taxon>
        <taxon>Sordariomycetes</taxon>
        <taxon>Hypocreomycetidae</taxon>
        <taxon>Hypocreales</taxon>
        <taxon>Nectriaceae</taxon>
        <taxon>Thelonectria</taxon>
    </lineage>
</organism>
<name>A0A9P8VY06_9HYPO</name>
<dbReference type="Pfam" id="PF06439">
    <property type="entry name" value="3keto-disac_hyd"/>
    <property type="match status" value="1"/>
</dbReference>